<dbReference type="PROSITE" id="PS51257">
    <property type="entry name" value="PROKAR_LIPOPROTEIN"/>
    <property type="match status" value="1"/>
</dbReference>
<protein>
    <submittedName>
        <fullName evidence="2">Uncharacterized protein</fullName>
    </submittedName>
</protein>
<keyword evidence="3" id="KW-1185">Reference proteome</keyword>
<dbReference type="RefSeq" id="WP_291036816.1">
    <property type="nucleotide sequence ID" value="NZ_JAVDTI010000013.1"/>
</dbReference>
<evidence type="ECO:0000313" key="2">
    <source>
        <dbReference type="EMBL" id="MDR6809766.1"/>
    </source>
</evidence>
<reference evidence="2 3" key="1">
    <citation type="submission" date="2023-07" db="EMBL/GenBank/DDBJ databases">
        <title>Sorghum-associated microbial communities from plants grown in Nebraska, USA.</title>
        <authorList>
            <person name="Schachtman D."/>
        </authorList>
    </citation>
    <scope>NUCLEOTIDE SEQUENCE [LARGE SCALE GENOMIC DNA]</scope>
    <source>
        <strain evidence="2 3">BE57</strain>
    </source>
</reference>
<organism evidence="2 3">
    <name type="scientific">Dyadobacter fermentans</name>
    <dbReference type="NCBI Taxonomy" id="94254"/>
    <lineage>
        <taxon>Bacteria</taxon>
        <taxon>Pseudomonadati</taxon>
        <taxon>Bacteroidota</taxon>
        <taxon>Cytophagia</taxon>
        <taxon>Cytophagales</taxon>
        <taxon>Spirosomataceae</taxon>
        <taxon>Dyadobacter</taxon>
    </lineage>
</organism>
<keyword evidence="1" id="KW-0732">Signal</keyword>
<dbReference type="Proteomes" id="UP001264980">
    <property type="component" value="Unassembled WGS sequence"/>
</dbReference>
<proteinExistence type="predicted"/>
<name>A0ABU1R8M7_9BACT</name>
<comment type="caution">
    <text evidence="2">The sequence shown here is derived from an EMBL/GenBank/DDBJ whole genome shotgun (WGS) entry which is preliminary data.</text>
</comment>
<evidence type="ECO:0000313" key="3">
    <source>
        <dbReference type="Proteomes" id="UP001264980"/>
    </source>
</evidence>
<feature type="signal peptide" evidence="1">
    <location>
        <begin position="1"/>
        <end position="33"/>
    </location>
</feature>
<dbReference type="EMBL" id="JAVDTI010000013">
    <property type="protein sequence ID" value="MDR6809766.1"/>
    <property type="molecule type" value="Genomic_DNA"/>
</dbReference>
<sequence length="214" mass="23877">MQTTAFKSMHNCAVAFCVVFLALLTSCSNSSTTAPEPESPVQYRVNDISYFLGPNDRVDTAVLQLTGASLQNSTSMLKTQQVDIVLDQLTKTSQFTFDSTPFLPGKPDLAKLEVRVPQGFIKGKLFDYFPQTFPLTPSLQVKPYGSYENQSISVKIPPKSLILISHQIEGYEVICSFKAIIENLDTRQQYTLAGKWKGLLRYNNLSTSLRESTM</sequence>
<feature type="chain" id="PRO_5046904131" evidence="1">
    <location>
        <begin position="34"/>
        <end position="214"/>
    </location>
</feature>
<accession>A0ABU1R8M7</accession>
<evidence type="ECO:0000256" key="1">
    <source>
        <dbReference type="SAM" id="SignalP"/>
    </source>
</evidence>
<gene>
    <name evidence="2" type="ORF">J2W84_006842</name>
</gene>